<organism evidence="11 12">
    <name type="scientific">Coemansia asiatica</name>
    <dbReference type="NCBI Taxonomy" id="1052880"/>
    <lineage>
        <taxon>Eukaryota</taxon>
        <taxon>Fungi</taxon>
        <taxon>Fungi incertae sedis</taxon>
        <taxon>Zoopagomycota</taxon>
        <taxon>Kickxellomycotina</taxon>
        <taxon>Kickxellomycetes</taxon>
        <taxon>Kickxellales</taxon>
        <taxon>Kickxellaceae</taxon>
        <taxon>Coemansia</taxon>
    </lineage>
</organism>
<comment type="similarity">
    <text evidence="7">Belongs to the archaeal Rpo3/eukaryotic RPB3 RNA polymerase subunit family.</text>
</comment>
<evidence type="ECO:0000256" key="6">
    <source>
        <dbReference type="ARBA" id="ARBA00023242"/>
    </source>
</evidence>
<dbReference type="PANTHER" id="PTHR11800:SF2">
    <property type="entry name" value="DNA-DIRECTED RNA POLYMERASE II SUBUNIT RPB3"/>
    <property type="match status" value="1"/>
</dbReference>
<sequence>MDGVSHVSDPNNPQIRIRSLTKNSVDFVLSNTHLSVANSLRRAMIADVPTLAIDLVEFFDNTTVLADEYIAHRLGMIPLSSHSVDQFKYSRDCTCSNYCKECSVEFNLHVKCTEDGTRTVYSTELISSNKDVVPVTEGPEDQGIILIKMRKGQELHIHCVAKKGVAKEHAKWSPCAAVGFEYDPHNNLRHLNYWFEKSVNDEWPLSKNAEEEVENDPDAPFDYKAEPTVFYFNVETVGSMSPQEVVMMGTRVMQESLSGLQLALDNDQNAEPNAQMDEADPWIREIENSRQRTVTFARRRAGLIKKAHELSVLCGVKVGLIIFDTKNASHVYASSGEPDDLFARYLNKQFFTNESRKRKDQSDQSDNSGGSYGFDDNGSFIRRRLAVVNEYRVTSGASSSGSFQVKYTKQYHNPSAPSNKRNPSSLGFVPHQGIPTPMHSSPSLFAPPVQSNPLMAVNGLIKAPLPVRSVSLMKRGAAAGEPQAPDIGTIISPVSSLLGTSSATTQSQGQQTAPGSNSADNLMVATRDLSTLSLLPNVADGINICAGQPTNHAMGMDVCVNSLLGMMDSSMSSQAKSPSTDCGQTTQASSFASDMHSGDIDEPCAKRPKSQSFSNMDAAKIYRANTSVNPADGIAKRPLAPDTSETDLSGGLDGLLLQNFLSYPEVANLLHSSWQTQGCRNGVVGDAWIQENLKSLGSFSSSCEEYRADSAVGTGSDQSDNQSNAGQNTKHIDVMDADADDEDEDDEDDEEEGEYVMDDDDDDDEEDDDDEDEEDGEDSNGKNKDEDVVSEKCHYEKKVMMTGNAVKPQVGSAGASIPVDPAAYVPGNPNHHAPSRCIASLSQGGVASQMAALEYLSAQQQMYNPSVGGAPGAAEAEYMQLCHAAD</sequence>
<feature type="region of interest" description="Disordered" evidence="9">
    <location>
        <begin position="354"/>
        <end position="374"/>
    </location>
</feature>
<dbReference type="InterPro" id="IPR050518">
    <property type="entry name" value="Rpo3/RPB3_RNA_Pol_subunit"/>
</dbReference>
<dbReference type="GO" id="GO:0003899">
    <property type="term" value="F:DNA-directed RNA polymerase activity"/>
    <property type="evidence" value="ECO:0007669"/>
    <property type="project" value="InterPro"/>
</dbReference>
<dbReference type="Proteomes" id="UP001145021">
    <property type="component" value="Unassembled WGS sequence"/>
</dbReference>
<feature type="region of interest" description="Disordered" evidence="9">
    <location>
        <begin position="570"/>
        <end position="612"/>
    </location>
</feature>
<dbReference type="InterPro" id="IPR036879">
    <property type="entry name" value="TF_MADSbox_sf"/>
</dbReference>
<keyword evidence="6" id="KW-0539">Nucleus</keyword>
<dbReference type="PRINTS" id="PR00404">
    <property type="entry name" value="MADSDOMAIN"/>
</dbReference>
<evidence type="ECO:0000256" key="5">
    <source>
        <dbReference type="ARBA" id="ARBA00023163"/>
    </source>
</evidence>
<dbReference type="GO" id="GO:0005665">
    <property type="term" value="C:RNA polymerase II, core complex"/>
    <property type="evidence" value="ECO:0007669"/>
    <property type="project" value="TreeGrafter"/>
</dbReference>
<dbReference type="InterPro" id="IPR011263">
    <property type="entry name" value="DNA-dir_RNA_pol_RpoA/D/Rpb3"/>
</dbReference>
<dbReference type="SUPFAM" id="SSF55257">
    <property type="entry name" value="RBP11-like subunits of RNA polymerase"/>
    <property type="match status" value="1"/>
</dbReference>
<dbReference type="InterPro" id="IPR036643">
    <property type="entry name" value="RNApol_insert_sf"/>
</dbReference>
<dbReference type="Gene3D" id="3.30.1360.10">
    <property type="entry name" value="RNA polymerase, RBP11-like subunit"/>
    <property type="match status" value="1"/>
</dbReference>
<dbReference type="Gene3D" id="2.170.120.12">
    <property type="entry name" value="DNA-directed RNA polymerase, insert domain"/>
    <property type="match status" value="1"/>
</dbReference>
<evidence type="ECO:0000313" key="11">
    <source>
        <dbReference type="EMBL" id="KAJ1646858.1"/>
    </source>
</evidence>
<evidence type="ECO:0000256" key="1">
    <source>
        <dbReference type="ARBA" id="ARBA00004123"/>
    </source>
</evidence>
<dbReference type="InterPro" id="IPR022842">
    <property type="entry name" value="RNAP_Rpo3/Rpb3/RPAC1"/>
</dbReference>
<feature type="region of interest" description="Disordered" evidence="9">
    <location>
        <begin position="411"/>
        <end position="433"/>
    </location>
</feature>
<name>A0A9W7XNH4_9FUNG</name>
<dbReference type="GO" id="GO:0003677">
    <property type="term" value="F:DNA binding"/>
    <property type="evidence" value="ECO:0007669"/>
    <property type="project" value="UniProtKB-KW"/>
</dbReference>
<dbReference type="SUPFAM" id="SSF56553">
    <property type="entry name" value="Insert subdomain of RNA polymerase alpha subunit"/>
    <property type="match status" value="1"/>
</dbReference>
<keyword evidence="5" id="KW-0804">Transcription</keyword>
<dbReference type="PROSITE" id="PS00446">
    <property type="entry name" value="RNA_POL_D_30KD"/>
    <property type="match status" value="1"/>
</dbReference>
<feature type="compositionally biased region" description="Basic and acidic residues" evidence="9">
    <location>
        <begin position="779"/>
        <end position="790"/>
    </location>
</feature>
<dbReference type="FunFam" id="2.170.120.12:FF:000002">
    <property type="entry name" value="DNA-directed RNA polymerase II subunit RPB3"/>
    <property type="match status" value="1"/>
</dbReference>
<dbReference type="GO" id="GO:0045944">
    <property type="term" value="P:positive regulation of transcription by RNA polymerase II"/>
    <property type="evidence" value="ECO:0007669"/>
    <property type="project" value="UniProtKB-ARBA"/>
</dbReference>
<dbReference type="CDD" id="cd07031">
    <property type="entry name" value="RNAP_II_RPB3"/>
    <property type="match status" value="1"/>
</dbReference>
<dbReference type="SUPFAM" id="SSF55455">
    <property type="entry name" value="SRF-like"/>
    <property type="match status" value="1"/>
</dbReference>
<keyword evidence="2" id="KW-0240">DNA-directed RNA polymerase</keyword>
<feature type="compositionally biased region" description="Basic and acidic residues" evidence="9">
    <location>
        <begin position="596"/>
        <end position="605"/>
    </location>
</feature>
<dbReference type="InterPro" id="IPR002100">
    <property type="entry name" value="TF_MADSbox"/>
</dbReference>
<feature type="domain" description="MADS-box" evidence="10">
    <location>
        <begin position="276"/>
        <end position="336"/>
    </location>
</feature>
<dbReference type="InterPro" id="IPR011262">
    <property type="entry name" value="DNA-dir_RNA_pol_insert"/>
</dbReference>
<dbReference type="NCBIfam" id="NF001988">
    <property type="entry name" value="PRK00783.1"/>
    <property type="match status" value="1"/>
</dbReference>
<dbReference type="EMBL" id="JANBOH010000046">
    <property type="protein sequence ID" value="KAJ1646858.1"/>
    <property type="molecule type" value="Genomic_DNA"/>
</dbReference>
<accession>A0A9W7XNH4</accession>
<feature type="compositionally biased region" description="Polar residues" evidence="9">
    <location>
        <begin position="574"/>
        <end position="592"/>
    </location>
</feature>
<feature type="region of interest" description="Disordered" evidence="9">
    <location>
        <begin position="710"/>
        <end position="790"/>
    </location>
</feature>
<keyword evidence="4" id="KW-0238">DNA-binding</keyword>
<dbReference type="AlphaFoldDB" id="A0A9W7XNH4"/>
<evidence type="ECO:0000256" key="7">
    <source>
        <dbReference type="ARBA" id="ARBA00025804"/>
    </source>
</evidence>
<comment type="subcellular location">
    <subcellularLocation>
        <location evidence="1">Nucleus</location>
    </subcellularLocation>
</comment>
<evidence type="ECO:0000259" key="10">
    <source>
        <dbReference type="PROSITE" id="PS50066"/>
    </source>
</evidence>
<proteinExistence type="inferred from homology"/>
<dbReference type="SMART" id="SM00662">
    <property type="entry name" value="RPOLD"/>
    <property type="match status" value="1"/>
</dbReference>
<reference evidence="11" key="1">
    <citation type="submission" date="2022-07" db="EMBL/GenBank/DDBJ databases">
        <title>Phylogenomic reconstructions and comparative analyses of Kickxellomycotina fungi.</title>
        <authorList>
            <person name="Reynolds N.K."/>
            <person name="Stajich J.E."/>
            <person name="Barry K."/>
            <person name="Grigoriev I.V."/>
            <person name="Crous P."/>
            <person name="Smith M.E."/>
        </authorList>
    </citation>
    <scope>NUCLEOTIDE SEQUENCE</scope>
    <source>
        <strain evidence="11">NBRC 105413</strain>
    </source>
</reference>
<gene>
    <name evidence="11" type="primary">rpb3</name>
    <name evidence="11" type="ORF">LPJ64_001678</name>
</gene>
<dbReference type="InterPro" id="IPR036603">
    <property type="entry name" value="RBP11-like"/>
</dbReference>
<evidence type="ECO:0000256" key="3">
    <source>
        <dbReference type="ARBA" id="ARBA00023015"/>
    </source>
</evidence>
<dbReference type="Pfam" id="PF00319">
    <property type="entry name" value="SRF-TF"/>
    <property type="match status" value="1"/>
</dbReference>
<feature type="compositionally biased region" description="Acidic residues" evidence="9">
    <location>
        <begin position="735"/>
        <end position="778"/>
    </location>
</feature>
<dbReference type="PROSITE" id="PS50066">
    <property type="entry name" value="MADS_BOX_2"/>
    <property type="match status" value="1"/>
</dbReference>
<dbReference type="Pfam" id="PF01193">
    <property type="entry name" value="RNA_pol_L"/>
    <property type="match status" value="1"/>
</dbReference>
<evidence type="ECO:0000313" key="12">
    <source>
        <dbReference type="Proteomes" id="UP001145021"/>
    </source>
</evidence>
<feature type="compositionally biased region" description="Polar residues" evidence="9">
    <location>
        <begin position="411"/>
        <end position="425"/>
    </location>
</feature>
<feature type="region of interest" description="Disordered" evidence="9">
    <location>
        <begin position="498"/>
        <end position="520"/>
    </location>
</feature>
<dbReference type="GO" id="GO:0046983">
    <property type="term" value="F:protein dimerization activity"/>
    <property type="evidence" value="ECO:0007669"/>
    <property type="project" value="InterPro"/>
</dbReference>
<dbReference type="Pfam" id="PF01000">
    <property type="entry name" value="RNA_pol_A_bac"/>
    <property type="match status" value="1"/>
</dbReference>
<dbReference type="Gene3D" id="3.40.1810.10">
    <property type="entry name" value="Transcription factor, MADS-box"/>
    <property type="match status" value="1"/>
</dbReference>
<evidence type="ECO:0000256" key="8">
    <source>
        <dbReference type="ARBA" id="ARBA00072506"/>
    </source>
</evidence>
<dbReference type="GO" id="GO:0006366">
    <property type="term" value="P:transcription by RNA polymerase II"/>
    <property type="evidence" value="ECO:0007669"/>
    <property type="project" value="TreeGrafter"/>
</dbReference>
<evidence type="ECO:0000256" key="4">
    <source>
        <dbReference type="ARBA" id="ARBA00023125"/>
    </source>
</evidence>
<evidence type="ECO:0000256" key="9">
    <source>
        <dbReference type="SAM" id="MobiDB-lite"/>
    </source>
</evidence>
<protein>
    <recommendedName>
        <fullName evidence="8">DNA-directed RNA polymerase II subunit RPB3</fullName>
    </recommendedName>
</protein>
<dbReference type="PANTHER" id="PTHR11800">
    <property type="entry name" value="DNA-DIRECTED RNA POLYMERASE"/>
    <property type="match status" value="1"/>
</dbReference>
<feature type="compositionally biased region" description="Low complexity" evidence="9">
    <location>
        <begin position="498"/>
        <end position="513"/>
    </location>
</feature>
<dbReference type="SMART" id="SM00432">
    <property type="entry name" value="MADS"/>
    <property type="match status" value="1"/>
</dbReference>
<evidence type="ECO:0000256" key="2">
    <source>
        <dbReference type="ARBA" id="ARBA00022478"/>
    </source>
</evidence>
<keyword evidence="12" id="KW-1185">Reference proteome</keyword>
<dbReference type="InterPro" id="IPR001514">
    <property type="entry name" value="DNA-dir_RNA_pol_30-40kDasu_CS"/>
</dbReference>
<comment type="caution">
    <text evidence="11">The sequence shown here is derived from an EMBL/GenBank/DDBJ whole genome shotgun (WGS) entry which is preliminary data.</text>
</comment>
<dbReference type="HAMAP" id="MF_00320">
    <property type="entry name" value="RNApol_arch_Rpo3"/>
    <property type="match status" value="1"/>
</dbReference>
<feature type="compositionally biased region" description="Polar residues" evidence="9">
    <location>
        <begin position="713"/>
        <end position="729"/>
    </location>
</feature>
<keyword evidence="3" id="KW-0805">Transcription regulation</keyword>